<name>A0A0F9HXL4_9ZZZZ</name>
<dbReference type="SFLD" id="SFLDS00029">
    <property type="entry name" value="Radical_SAM"/>
    <property type="match status" value="1"/>
</dbReference>
<dbReference type="AlphaFoldDB" id="A0A0F9HXL4"/>
<comment type="caution">
    <text evidence="1">The sequence shown here is derived from an EMBL/GenBank/DDBJ whole genome shotgun (WGS) entry which is preliminary data.</text>
</comment>
<dbReference type="GO" id="GO:0003824">
    <property type="term" value="F:catalytic activity"/>
    <property type="evidence" value="ECO:0007669"/>
    <property type="project" value="InterPro"/>
</dbReference>
<protein>
    <submittedName>
        <fullName evidence="1">Uncharacterized protein</fullName>
    </submittedName>
</protein>
<dbReference type="SUPFAM" id="SSF102114">
    <property type="entry name" value="Radical SAM enzymes"/>
    <property type="match status" value="1"/>
</dbReference>
<evidence type="ECO:0000313" key="1">
    <source>
        <dbReference type="EMBL" id="KKL79807.1"/>
    </source>
</evidence>
<sequence length="288" mass="33512">MLPRFDDQFDAVYASFVFTKTRPLAEAVANQWPGAIVGGTGWSVESSLEQLGITTTDQDYSVYPTWRQSLGFSSRGCRLRCPFCVVPRKEGPIRGEQTIGQLWRGGDASRELILLDNDFFGQPAWRERIDELRSGRFRVSFNQGINARSLDNETAAAIASVDYRCDQMRDRRIYTAWDSRKDERRLMRGLELLVDAGVKPRHIMVYMLIGYWPGETHEDRDHRRSQLRAFGARPYPMPYERTPELLAFQRWVIGAYDKTISWAEWTRARWNPRKLTRRSVQLPLLEKL</sequence>
<dbReference type="InterPro" id="IPR007197">
    <property type="entry name" value="rSAM"/>
</dbReference>
<reference evidence="1" key="1">
    <citation type="journal article" date="2015" name="Nature">
        <title>Complex archaea that bridge the gap between prokaryotes and eukaryotes.</title>
        <authorList>
            <person name="Spang A."/>
            <person name="Saw J.H."/>
            <person name="Jorgensen S.L."/>
            <person name="Zaremba-Niedzwiedzka K."/>
            <person name="Martijn J."/>
            <person name="Lind A.E."/>
            <person name="van Eijk R."/>
            <person name="Schleper C."/>
            <person name="Guy L."/>
            <person name="Ettema T.J."/>
        </authorList>
    </citation>
    <scope>NUCLEOTIDE SEQUENCE</scope>
</reference>
<dbReference type="EMBL" id="LAZR01023058">
    <property type="protein sequence ID" value="KKL79807.1"/>
    <property type="molecule type" value="Genomic_DNA"/>
</dbReference>
<organism evidence="1">
    <name type="scientific">marine sediment metagenome</name>
    <dbReference type="NCBI Taxonomy" id="412755"/>
    <lineage>
        <taxon>unclassified sequences</taxon>
        <taxon>metagenomes</taxon>
        <taxon>ecological metagenomes</taxon>
    </lineage>
</organism>
<gene>
    <name evidence="1" type="ORF">LCGC14_2011100</name>
</gene>
<proteinExistence type="predicted"/>
<dbReference type="InterPro" id="IPR058240">
    <property type="entry name" value="rSAM_sf"/>
</dbReference>
<dbReference type="GO" id="GO:0051536">
    <property type="term" value="F:iron-sulfur cluster binding"/>
    <property type="evidence" value="ECO:0007669"/>
    <property type="project" value="InterPro"/>
</dbReference>
<accession>A0A0F9HXL4</accession>